<reference evidence="2 3" key="1">
    <citation type="journal article" date="2016" name="PLoS ONE">
        <title>A First Insight into the Genome of the Filter-Feeder Mussel Mytilus galloprovincialis.</title>
        <authorList>
            <person name="Murgarella M."/>
            <person name="Puiu D."/>
            <person name="Novoa B."/>
            <person name="Figueras A."/>
            <person name="Posada D."/>
            <person name="Canchaya C."/>
        </authorList>
    </citation>
    <scope>NUCLEOTIDE SEQUENCE [LARGE SCALE GENOMIC DNA]</scope>
    <source>
        <tissue evidence="2">Muscle</tissue>
    </source>
</reference>
<dbReference type="EMBL" id="KV645135">
    <property type="protein sequence ID" value="OPL07197.1"/>
    <property type="molecule type" value="Genomic_DNA"/>
</dbReference>
<dbReference type="AlphaFoldDB" id="A0A3R5Q0U6"/>
<gene>
    <name evidence="2" type="ORF">AM593_05616</name>
</gene>
<sequence>MVAELKFENVKLTRKSDNSGEAVVISMDLTGLNQIEYNRGYMSLNDAVKEAVKRMTCTTNNDPKESSQSQLSQGTSSSSASSTGIIAEIKGQYRAPPNVNKGYNEYTVEDTGN</sequence>
<dbReference type="Proteomes" id="UP000266721">
    <property type="component" value="Unassembled WGS sequence"/>
</dbReference>
<organism evidence="2 3">
    <name type="scientific">Mytilus galloprovincialis</name>
    <name type="common">Mediterranean mussel</name>
    <dbReference type="NCBI Taxonomy" id="29158"/>
    <lineage>
        <taxon>Eukaryota</taxon>
        <taxon>Metazoa</taxon>
        <taxon>Spiralia</taxon>
        <taxon>Lophotrochozoa</taxon>
        <taxon>Mollusca</taxon>
        <taxon>Bivalvia</taxon>
        <taxon>Autobranchia</taxon>
        <taxon>Pteriomorphia</taxon>
        <taxon>Mytilida</taxon>
        <taxon>Mytiloidea</taxon>
        <taxon>Mytilidae</taxon>
        <taxon>Mytilinae</taxon>
        <taxon>Mytilus</taxon>
    </lineage>
</organism>
<feature type="non-terminal residue" evidence="2">
    <location>
        <position position="1"/>
    </location>
</feature>
<accession>A0A3R5Q0U6</accession>
<feature type="region of interest" description="Disordered" evidence="1">
    <location>
        <begin position="55"/>
        <end position="113"/>
    </location>
</feature>
<protein>
    <submittedName>
        <fullName evidence="2">Uncharacterized protein</fullName>
    </submittedName>
</protein>
<keyword evidence="3" id="KW-1185">Reference proteome</keyword>
<name>A0A3R5Q0U6_MYTGA</name>
<evidence type="ECO:0000313" key="3">
    <source>
        <dbReference type="Proteomes" id="UP000266721"/>
    </source>
</evidence>
<proteinExistence type="predicted"/>
<feature type="compositionally biased region" description="Low complexity" evidence="1">
    <location>
        <begin position="66"/>
        <end position="87"/>
    </location>
</feature>
<evidence type="ECO:0000313" key="2">
    <source>
        <dbReference type="EMBL" id="OPL07197.1"/>
    </source>
</evidence>
<evidence type="ECO:0000256" key="1">
    <source>
        <dbReference type="SAM" id="MobiDB-lite"/>
    </source>
</evidence>